<dbReference type="GO" id="GO:0043041">
    <property type="term" value="P:amino acid activation for nonribosomal peptide biosynthetic process"/>
    <property type="evidence" value="ECO:0007669"/>
    <property type="project" value="TreeGrafter"/>
</dbReference>
<dbReference type="InterPro" id="IPR001242">
    <property type="entry name" value="Condensation_dom"/>
</dbReference>
<gene>
    <name evidence="5" type="ORF">SAMN05216553_11915</name>
</gene>
<dbReference type="Gene3D" id="3.30.559.10">
    <property type="entry name" value="Chloramphenicol acetyltransferase-like domain"/>
    <property type="match status" value="2"/>
</dbReference>
<dbReference type="Pfam" id="PF00501">
    <property type="entry name" value="AMP-binding"/>
    <property type="match status" value="1"/>
</dbReference>
<dbReference type="Proteomes" id="UP000199623">
    <property type="component" value="Unassembled WGS sequence"/>
</dbReference>
<dbReference type="SUPFAM" id="SSF52777">
    <property type="entry name" value="CoA-dependent acyltransferases"/>
    <property type="match status" value="4"/>
</dbReference>
<dbReference type="CDD" id="cd05930">
    <property type="entry name" value="A_NRPS"/>
    <property type="match status" value="1"/>
</dbReference>
<dbReference type="NCBIfam" id="TIGR01733">
    <property type="entry name" value="AA-adenyl-dom"/>
    <property type="match status" value="1"/>
</dbReference>
<dbReference type="FunFam" id="3.30.300.30:FF:000010">
    <property type="entry name" value="Enterobactin synthetase component F"/>
    <property type="match status" value="1"/>
</dbReference>
<dbReference type="PANTHER" id="PTHR45527:SF1">
    <property type="entry name" value="FATTY ACID SYNTHASE"/>
    <property type="match status" value="1"/>
</dbReference>
<organism evidence="5 6">
    <name type="scientific">Lentzea fradiae</name>
    <dbReference type="NCBI Taxonomy" id="200378"/>
    <lineage>
        <taxon>Bacteria</taxon>
        <taxon>Bacillati</taxon>
        <taxon>Actinomycetota</taxon>
        <taxon>Actinomycetes</taxon>
        <taxon>Pseudonocardiales</taxon>
        <taxon>Pseudonocardiaceae</taxon>
        <taxon>Lentzea</taxon>
    </lineage>
</organism>
<dbReference type="InterPro" id="IPR010071">
    <property type="entry name" value="AA_adenyl_dom"/>
</dbReference>
<evidence type="ECO:0000256" key="2">
    <source>
        <dbReference type="ARBA" id="ARBA00022450"/>
    </source>
</evidence>
<evidence type="ECO:0000259" key="4">
    <source>
        <dbReference type="PROSITE" id="PS50075"/>
    </source>
</evidence>
<feature type="domain" description="Carrier" evidence="4">
    <location>
        <begin position="996"/>
        <end position="1071"/>
    </location>
</feature>
<dbReference type="Gene3D" id="3.30.300.30">
    <property type="match status" value="1"/>
</dbReference>
<dbReference type="InterPro" id="IPR000873">
    <property type="entry name" value="AMP-dep_synth/lig_dom"/>
</dbReference>
<dbReference type="GO" id="GO:0005737">
    <property type="term" value="C:cytoplasm"/>
    <property type="evidence" value="ECO:0007669"/>
    <property type="project" value="TreeGrafter"/>
</dbReference>
<protein>
    <submittedName>
        <fullName evidence="5">Amino acid adenylation domain-containing protein</fullName>
    </submittedName>
</protein>
<dbReference type="EMBL" id="FNCC01000019">
    <property type="protein sequence ID" value="SDH31163.1"/>
    <property type="molecule type" value="Genomic_DNA"/>
</dbReference>
<dbReference type="Pfam" id="PF13193">
    <property type="entry name" value="AMP-binding_C"/>
    <property type="match status" value="1"/>
</dbReference>
<keyword evidence="6" id="KW-1185">Reference proteome</keyword>
<dbReference type="OrthoDB" id="2472181at2"/>
<dbReference type="GO" id="GO:0044550">
    <property type="term" value="P:secondary metabolite biosynthetic process"/>
    <property type="evidence" value="ECO:0007669"/>
    <property type="project" value="UniProtKB-ARBA"/>
</dbReference>
<dbReference type="InterPro" id="IPR009081">
    <property type="entry name" value="PP-bd_ACP"/>
</dbReference>
<dbReference type="SMART" id="SM00823">
    <property type="entry name" value="PKS_PP"/>
    <property type="match status" value="1"/>
</dbReference>
<name>A0A1G8BDR8_9PSEU</name>
<dbReference type="Pfam" id="PF00550">
    <property type="entry name" value="PP-binding"/>
    <property type="match status" value="1"/>
</dbReference>
<evidence type="ECO:0000313" key="6">
    <source>
        <dbReference type="Proteomes" id="UP000199623"/>
    </source>
</evidence>
<dbReference type="GO" id="GO:0008610">
    <property type="term" value="P:lipid biosynthetic process"/>
    <property type="evidence" value="ECO:0007669"/>
    <property type="project" value="UniProtKB-ARBA"/>
</dbReference>
<dbReference type="PROSITE" id="PS50075">
    <property type="entry name" value="CARRIER"/>
    <property type="match status" value="1"/>
</dbReference>
<comment type="cofactor">
    <cofactor evidence="1">
        <name>pantetheine 4'-phosphate</name>
        <dbReference type="ChEBI" id="CHEBI:47942"/>
    </cofactor>
</comment>
<sequence length="1476" mass="158870">MIGDKGLSPARAELLRRWRRGRTAAVPAPTIPRRAGTGPAVLSFAQERLWVLDQFLGPGNAYNTIPLAARLTGPLDVGLLEHALRLVVARHEVLRSRFITVDGQPRQVVDPGAPVHVELVDLRGEADPEAEALRRAVAARGTPFDLSTGPLFSTRLFRVGEREHVLLHLTHHIVSDGWSDDVLIREIATAYLALSEGREPVEPPLPVQYADYAEWQRGRLTGQALRDLLDHWRTRLEGAPTALELPTDHPRPTTQRFIAATCPLTIPADVTTGLKDLARAEGATLFMTVLAAVNVLLAHYSGQRDILVGSPVAGRTVPATEDLIGCFVNTLVLRTDLGGDPTFRELLGRVRSATLGAYTHQELPFERLVEELQPVRDTSRNPLFQVMVAVQNSPPRALEFGGFRLEPIEVDNGVAKFDITIDLREYEGELTGRVQYDSDLFGQDTRDRMTRHLRTLLAGVVAGPDRRLSELPLMSAAELDQVLLGWNDTARERPERCLHRIIADRTAEHPSAVAVSAPDGQLTYGELARRAARLAGALRELGVGPDTPVGLLVDRSALLPVGVLGILQAGGGYVPLDPTYPPGRIADVVADARVPVVVTTSALTGLLGAYDGPLVLLDRPHGGRSATGADPTPDCLAYVIHTSGSTGRPKGVMITHRAAANMIISTLDDIGIGVGDAVLQFATMCFDVSVLEVFAALCSGARLVIPDRETLLDPVALTALMAREQVTTFDIPPAVLELLPPDGVPSLRVQFIGCEAFGGELATRWQRPHRRLINGYGPTEATVMMTLMELDRPYTRMPPIGRPMPNHQVYLLNRDGAPVPVGVPGELHIGGTGLARGYLGKPGMTADRFVPDPFGRDRGGRLYRTGDLARYQPDGTLEFLGRADQQVKIRGLRIEPGEIEEALKAHPDVRHAVAVVHEPAGGAKQLVAYVHTGRTTGDFAAELRSWLAGKLPAYLLPQVVVPLERFPLTPSGKVDRAALPDPASALEAVAEPAAAAGGGLERELGEQVFAEVLGVDRVSPHDSFFQLGGNSLELARLQSRIAERFDVRVPLRVLFEGPSVAQLARHLEALGVATAEAAPAGATRAPLTWQQRRLWERGAVAKPLAARIRGWLDADVVREAVDRLADRHEALRTVFDTSGPEPVQLVDPAVRPAFAVVGAAGVDEALRVVAEEVRHGFDLATGPPARVTLVRLGDFDHLLVVSLHPVLWDGASRGILARDLLVLGDIADGELPPPSLRYVDYAAWQRDWLTGEECVRSTRYWETRLAGASAPRLPGHRPGIVPGPGARHPVELPEGTDAGVAAVARRENATPHHVLLAAFVTALRELTGQDDVVAGVPLANRVVAGAGETVGHFVTTAPIRPEVPRGAGFGAVVRAVRAAIAEASEHQQAPPPAEAPAMTFDLLEAAAELPAAVGVEIEPVEVDTGHADFELTLAVERRRDGLHAQIRYATEVYPPEAVRGLAEAYVAVLVREVLAG</sequence>
<dbReference type="GO" id="GO:0031177">
    <property type="term" value="F:phosphopantetheine binding"/>
    <property type="evidence" value="ECO:0007669"/>
    <property type="project" value="InterPro"/>
</dbReference>
<dbReference type="PROSITE" id="PS00455">
    <property type="entry name" value="AMP_BINDING"/>
    <property type="match status" value="1"/>
</dbReference>
<dbReference type="STRING" id="200378.SAMN05216553_11915"/>
<dbReference type="Gene3D" id="2.30.38.10">
    <property type="entry name" value="Luciferase, Domain 3"/>
    <property type="match status" value="1"/>
</dbReference>
<dbReference type="FunFam" id="3.40.50.980:FF:000001">
    <property type="entry name" value="Non-ribosomal peptide synthetase"/>
    <property type="match status" value="1"/>
</dbReference>
<evidence type="ECO:0000313" key="5">
    <source>
        <dbReference type="EMBL" id="SDH31163.1"/>
    </source>
</evidence>
<dbReference type="InterPro" id="IPR020806">
    <property type="entry name" value="PKS_PP-bd"/>
</dbReference>
<dbReference type="CDD" id="cd19531">
    <property type="entry name" value="LCL_NRPS-like"/>
    <property type="match status" value="2"/>
</dbReference>
<dbReference type="PANTHER" id="PTHR45527">
    <property type="entry name" value="NONRIBOSOMAL PEPTIDE SYNTHETASE"/>
    <property type="match status" value="1"/>
</dbReference>
<accession>A0A1G8BDR8</accession>
<dbReference type="InterPro" id="IPR025110">
    <property type="entry name" value="AMP-bd_C"/>
</dbReference>
<dbReference type="InterPro" id="IPR036736">
    <property type="entry name" value="ACP-like_sf"/>
</dbReference>
<dbReference type="SUPFAM" id="SSF47336">
    <property type="entry name" value="ACP-like"/>
    <property type="match status" value="1"/>
</dbReference>
<keyword evidence="3" id="KW-0597">Phosphoprotein</keyword>
<evidence type="ECO:0000256" key="1">
    <source>
        <dbReference type="ARBA" id="ARBA00001957"/>
    </source>
</evidence>
<keyword evidence="2" id="KW-0596">Phosphopantetheine</keyword>
<dbReference type="Gene3D" id="3.40.50.980">
    <property type="match status" value="2"/>
</dbReference>
<dbReference type="InterPro" id="IPR020845">
    <property type="entry name" value="AMP-binding_CS"/>
</dbReference>
<dbReference type="FunFam" id="2.30.38.10:FF:000001">
    <property type="entry name" value="Non-ribosomal peptide synthetase PvdI"/>
    <property type="match status" value="1"/>
</dbReference>
<dbReference type="FunFam" id="3.40.50.12780:FF:000012">
    <property type="entry name" value="Non-ribosomal peptide synthetase"/>
    <property type="match status" value="1"/>
</dbReference>
<reference evidence="6" key="1">
    <citation type="submission" date="2016-10" db="EMBL/GenBank/DDBJ databases">
        <authorList>
            <person name="Varghese N."/>
            <person name="Submissions S."/>
        </authorList>
    </citation>
    <scope>NUCLEOTIDE SEQUENCE [LARGE SCALE GENOMIC DNA]</scope>
    <source>
        <strain evidence="6">CGMCC 4.3506</strain>
    </source>
</reference>
<proteinExistence type="predicted"/>
<dbReference type="Pfam" id="PF00668">
    <property type="entry name" value="Condensation"/>
    <property type="match status" value="2"/>
</dbReference>
<dbReference type="Gene3D" id="3.30.559.30">
    <property type="entry name" value="Nonribosomal peptide synthetase, condensation domain"/>
    <property type="match status" value="2"/>
</dbReference>
<dbReference type="GO" id="GO:0003824">
    <property type="term" value="F:catalytic activity"/>
    <property type="evidence" value="ECO:0007669"/>
    <property type="project" value="InterPro"/>
</dbReference>
<dbReference type="InterPro" id="IPR045851">
    <property type="entry name" value="AMP-bd_C_sf"/>
</dbReference>
<dbReference type="SUPFAM" id="SSF56801">
    <property type="entry name" value="Acetyl-CoA synthetase-like"/>
    <property type="match status" value="1"/>
</dbReference>
<dbReference type="Gene3D" id="1.10.1200.10">
    <property type="entry name" value="ACP-like"/>
    <property type="match status" value="1"/>
</dbReference>
<dbReference type="RefSeq" id="WP_090058275.1">
    <property type="nucleotide sequence ID" value="NZ_FNCC01000019.1"/>
</dbReference>
<evidence type="ECO:0000256" key="3">
    <source>
        <dbReference type="ARBA" id="ARBA00022553"/>
    </source>
</evidence>
<dbReference type="InterPro" id="IPR023213">
    <property type="entry name" value="CAT-like_dom_sf"/>
</dbReference>